<feature type="compositionally biased region" description="Low complexity" evidence="1">
    <location>
        <begin position="1"/>
        <end position="12"/>
    </location>
</feature>
<keyword evidence="3" id="KW-1185">Reference proteome</keyword>
<accession>A0A176VSA9</accession>
<name>A0A176VSA9_MARPO</name>
<reference evidence="2" key="1">
    <citation type="submission" date="2016-03" db="EMBL/GenBank/DDBJ databases">
        <title>Mechanisms controlling the formation of the plant cell surface in tip-growing cells are functionally conserved among land plants.</title>
        <authorList>
            <person name="Honkanen S."/>
            <person name="Jones V.A."/>
            <person name="Morieri G."/>
            <person name="Champion C."/>
            <person name="Hetherington A.J."/>
            <person name="Kelly S."/>
            <person name="Saint-Marcoux D."/>
            <person name="Proust H."/>
            <person name="Prescott H."/>
            <person name="Dolan L."/>
        </authorList>
    </citation>
    <scope>NUCLEOTIDE SEQUENCE [LARGE SCALE GENOMIC DNA]</scope>
    <source>
        <tissue evidence="2">Whole gametophyte</tissue>
    </source>
</reference>
<evidence type="ECO:0000256" key="1">
    <source>
        <dbReference type="SAM" id="MobiDB-lite"/>
    </source>
</evidence>
<protein>
    <submittedName>
        <fullName evidence="2">Uncharacterized protein</fullName>
    </submittedName>
</protein>
<organism evidence="2 3">
    <name type="scientific">Marchantia polymorpha subsp. ruderalis</name>
    <dbReference type="NCBI Taxonomy" id="1480154"/>
    <lineage>
        <taxon>Eukaryota</taxon>
        <taxon>Viridiplantae</taxon>
        <taxon>Streptophyta</taxon>
        <taxon>Embryophyta</taxon>
        <taxon>Marchantiophyta</taxon>
        <taxon>Marchantiopsida</taxon>
        <taxon>Marchantiidae</taxon>
        <taxon>Marchantiales</taxon>
        <taxon>Marchantiaceae</taxon>
        <taxon>Marchantia</taxon>
    </lineage>
</organism>
<sequence length="253" mass="30687">METHGLQRGQRTSLRRRHGRLRRKQDGLRARRDDTRHRRTCRQQIGVPLKYRSRNRLRGWSLRLKRLRRSGGRERSQRKIRLRLKGLRPKRLRVGSLRGKRLRRKNRRKVRLRLKGLRPKGLRASRLRLNRLRRKRRRQKLHGGMRRQQKQVVPLLRYLDRKVTKYADLRQPKSYVELVRMRTCTKVRTSKLLARLDEYIKDLRLKNEALRGHIALSRKLQKVVDQTRDEKFEAAKKEFAKEQAELADDLDSE</sequence>
<feature type="compositionally biased region" description="Basic residues" evidence="1">
    <location>
        <begin position="13"/>
        <end position="23"/>
    </location>
</feature>
<evidence type="ECO:0000313" key="2">
    <source>
        <dbReference type="EMBL" id="OAE22935.1"/>
    </source>
</evidence>
<dbReference type="AlphaFoldDB" id="A0A176VSA9"/>
<dbReference type="EMBL" id="LVLJ01002996">
    <property type="protein sequence ID" value="OAE22935.1"/>
    <property type="molecule type" value="Genomic_DNA"/>
</dbReference>
<evidence type="ECO:0000313" key="3">
    <source>
        <dbReference type="Proteomes" id="UP000077202"/>
    </source>
</evidence>
<proteinExistence type="predicted"/>
<feature type="compositionally biased region" description="Basic and acidic residues" evidence="1">
    <location>
        <begin position="24"/>
        <end position="36"/>
    </location>
</feature>
<feature type="region of interest" description="Disordered" evidence="1">
    <location>
        <begin position="1"/>
        <end position="38"/>
    </location>
</feature>
<gene>
    <name evidence="2" type="ORF">AXG93_4526s1000</name>
</gene>
<dbReference type="Proteomes" id="UP000077202">
    <property type="component" value="Unassembled WGS sequence"/>
</dbReference>
<comment type="caution">
    <text evidence="2">The sequence shown here is derived from an EMBL/GenBank/DDBJ whole genome shotgun (WGS) entry which is preliminary data.</text>
</comment>